<name>A0A6S6TUF3_9BACT</name>
<dbReference type="SUPFAM" id="SSF52821">
    <property type="entry name" value="Rhodanese/Cell cycle control phosphatase"/>
    <property type="match status" value="1"/>
</dbReference>
<dbReference type="CDD" id="cd00158">
    <property type="entry name" value="RHOD"/>
    <property type="match status" value="1"/>
</dbReference>
<dbReference type="PANTHER" id="PTHR43031">
    <property type="entry name" value="FAD-DEPENDENT OXIDOREDUCTASE"/>
    <property type="match status" value="1"/>
</dbReference>
<protein>
    <submittedName>
        <fullName evidence="2">Sulfurtransferase</fullName>
    </submittedName>
</protein>
<dbReference type="Pfam" id="PF00581">
    <property type="entry name" value="Rhodanese"/>
    <property type="match status" value="1"/>
</dbReference>
<dbReference type="SMART" id="SM00450">
    <property type="entry name" value="RHOD"/>
    <property type="match status" value="1"/>
</dbReference>
<sequence>MTAMLAYFAYFKGWILSDFENISPQEAYVLLQKPSNILLVDVRSQKEFDKDHIENALHFRMDKLQEIELGTKKILLYSERGERSVEASRILAKKGFKVLNLEGGVVFWIRAGYEVKHN</sequence>
<accession>A0A6S6TUF3</accession>
<evidence type="ECO:0000313" key="2">
    <source>
        <dbReference type="EMBL" id="CAA6819823.1"/>
    </source>
</evidence>
<keyword evidence="2" id="KW-0808">Transferase</keyword>
<feature type="domain" description="Rhodanese" evidence="1">
    <location>
        <begin position="33"/>
        <end position="117"/>
    </location>
</feature>
<dbReference type="AlphaFoldDB" id="A0A6S6TUF3"/>
<dbReference type="InterPro" id="IPR050229">
    <property type="entry name" value="GlpE_sulfurtransferase"/>
</dbReference>
<reference evidence="2" key="1">
    <citation type="submission" date="2020-01" db="EMBL/GenBank/DDBJ databases">
        <authorList>
            <person name="Meier V. D."/>
            <person name="Meier V D."/>
        </authorList>
    </citation>
    <scope>NUCLEOTIDE SEQUENCE</scope>
    <source>
        <strain evidence="2">HLG_WM_MAG_04</strain>
    </source>
</reference>
<organism evidence="2">
    <name type="scientific">uncultured Sulfurovum sp</name>
    <dbReference type="NCBI Taxonomy" id="269237"/>
    <lineage>
        <taxon>Bacteria</taxon>
        <taxon>Pseudomonadati</taxon>
        <taxon>Campylobacterota</taxon>
        <taxon>Epsilonproteobacteria</taxon>
        <taxon>Campylobacterales</taxon>
        <taxon>Sulfurovaceae</taxon>
        <taxon>Sulfurovum</taxon>
        <taxon>environmental samples</taxon>
    </lineage>
</organism>
<dbReference type="PANTHER" id="PTHR43031:SF16">
    <property type="entry name" value="OXIDOREDUCTASE"/>
    <property type="match status" value="1"/>
</dbReference>
<gene>
    <name evidence="2" type="ORF">HELGO_WM8913</name>
</gene>
<dbReference type="EMBL" id="CACVAX010000056">
    <property type="protein sequence ID" value="CAA6819823.1"/>
    <property type="molecule type" value="Genomic_DNA"/>
</dbReference>
<evidence type="ECO:0000259" key="1">
    <source>
        <dbReference type="PROSITE" id="PS50206"/>
    </source>
</evidence>
<proteinExistence type="predicted"/>
<dbReference type="Gene3D" id="3.40.250.10">
    <property type="entry name" value="Rhodanese-like domain"/>
    <property type="match status" value="1"/>
</dbReference>
<dbReference type="GO" id="GO:0016740">
    <property type="term" value="F:transferase activity"/>
    <property type="evidence" value="ECO:0007669"/>
    <property type="project" value="UniProtKB-KW"/>
</dbReference>
<dbReference type="InterPro" id="IPR001763">
    <property type="entry name" value="Rhodanese-like_dom"/>
</dbReference>
<dbReference type="InterPro" id="IPR036873">
    <property type="entry name" value="Rhodanese-like_dom_sf"/>
</dbReference>
<dbReference type="PROSITE" id="PS50206">
    <property type="entry name" value="RHODANESE_3"/>
    <property type="match status" value="1"/>
</dbReference>